<accession>A0A372ZJI8</accession>
<dbReference type="NCBIfam" id="TIGR03083">
    <property type="entry name" value="maleylpyruvate isomerase family mycothiol-dependent enzyme"/>
    <property type="match status" value="1"/>
</dbReference>
<dbReference type="GO" id="GO:0016853">
    <property type="term" value="F:isomerase activity"/>
    <property type="evidence" value="ECO:0007669"/>
    <property type="project" value="UniProtKB-KW"/>
</dbReference>
<dbReference type="SUPFAM" id="SSF55718">
    <property type="entry name" value="SCP-like"/>
    <property type="match status" value="1"/>
</dbReference>
<sequence>MTSPGPPPAGPGGAGAGVLLAEVRASAGRVLTTVGTLTDRQAREPSTLPGWSRAHVLTHLARSADAYRWLLTVARTGTEPGPRAGAAAPDRAPREGAGRGAAEPAADLRNSLDGMFAAAAAMPAERWSTPVTALAGWRHPAWFTLHRAWRELETHHVDLDLGRSTADWPTGYVAWALDGTAAALAARGFPVARLTATDLGRDWALAPSGPIVSGPGHALLAWLSGRGSVERLRAEGLRADGPLPGPPGWPLPPVPGWG</sequence>
<gene>
    <name evidence="3" type="ORF">DR950_39330</name>
</gene>
<evidence type="ECO:0000259" key="2">
    <source>
        <dbReference type="Pfam" id="PF11716"/>
    </source>
</evidence>
<dbReference type="AlphaFoldDB" id="A0A372ZJI8"/>
<dbReference type="GO" id="GO:0046872">
    <property type="term" value="F:metal ion binding"/>
    <property type="evidence" value="ECO:0007669"/>
    <property type="project" value="InterPro"/>
</dbReference>
<evidence type="ECO:0000256" key="1">
    <source>
        <dbReference type="SAM" id="MobiDB-lite"/>
    </source>
</evidence>
<dbReference type="RefSeq" id="WP_117492768.1">
    <property type="nucleotide sequence ID" value="NZ_QVIG01000003.1"/>
</dbReference>
<dbReference type="SUPFAM" id="SSF109854">
    <property type="entry name" value="DinB/YfiT-like putative metalloenzymes"/>
    <property type="match status" value="1"/>
</dbReference>
<protein>
    <submittedName>
        <fullName evidence="3">Maleylpyruvate isomerase family mycothiol-dependent enzyme</fullName>
    </submittedName>
</protein>
<comment type="caution">
    <text evidence="3">The sequence shown here is derived from an EMBL/GenBank/DDBJ whole genome shotgun (WGS) entry which is preliminary data.</text>
</comment>
<reference evidence="3 4" key="1">
    <citation type="submission" date="2018-08" db="EMBL/GenBank/DDBJ databases">
        <title>Diversity &amp; Physiological Properties of Lignin-Decomposing Actinobacteria from Soil.</title>
        <authorList>
            <person name="Roh S.G."/>
            <person name="Kim S.B."/>
        </authorList>
    </citation>
    <scope>NUCLEOTIDE SEQUENCE [LARGE SCALE GENOMIC DNA]</scope>
    <source>
        <strain evidence="3 4">MMS17-GH009</strain>
    </source>
</reference>
<name>A0A372ZJI8_9ACTN</name>
<dbReference type="EMBL" id="QVIG01000003">
    <property type="protein sequence ID" value="RGD55427.1"/>
    <property type="molecule type" value="Genomic_DNA"/>
</dbReference>
<evidence type="ECO:0000313" key="4">
    <source>
        <dbReference type="Proteomes" id="UP000263377"/>
    </source>
</evidence>
<keyword evidence="3" id="KW-0413">Isomerase</keyword>
<organism evidence="3 4">
    <name type="scientific">Kitasatospora xanthocidica</name>
    <dbReference type="NCBI Taxonomy" id="83382"/>
    <lineage>
        <taxon>Bacteria</taxon>
        <taxon>Bacillati</taxon>
        <taxon>Actinomycetota</taxon>
        <taxon>Actinomycetes</taxon>
        <taxon>Kitasatosporales</taxon>
        <taxon>Streptomycetaceae</taxon>
        <taxon>Kitasatospora</taxon>
    </lineage>
</organism>
<proteinExistence type="predicted"/>
<dbReference type="InterPro" id="IPR024344">
    <property type="entry name" value="MDMPI_metal-binding"/>
</dbReference>
<dbReference type="Pfam" id="PF11716">
    <property type="entry name" value="MDMPI_N"/>
    <property type="match status" value="1"/>
</dbReference>
<keyword evidence="3" id="KW-0670">Pyruvate</keyword>
<dbReference type="InterPro" id="IPR017517">
    <property type="entry name" value="Maleyloyr_isom"/>
</dbReference>
<feature type="compositionally biased region" description="Low complexity" evidence="1">
    <location>
        <begin position="79"/>
        <end position="90"/>
    </location>
</feature>
<feature type="compositionally biased region" description="Pro residues" evidence="1">
    <location>
        <begin position="243"/>
        <end position="258"/>
    </location>
</feature>
<dbReference type="Gene3D" id="1.20.120.450">
    <property type="entry name" value="dinb family like domain"/>
    <property type="match status" value="1"/>
</dbReference>
<dbReference type="InterPro" id="IPR034660">
    <property type="entry name" value="DinB/YfiT-like"/>
</dbReference>
<dbReference type="Proteomes" id="UP000263377">
    <property type="component" value="Unassembled WGS sequence"/>
</dbReference>
<evidence type="ECO:0000313" key="3">
    <source>
        <dbReference type="EMBL" id="RGD55427.1"/>
    </source>
</evidence>
<feature type="domain" description="Mycothiol-dependent maleylpyruvate isomerase metal-binding" evidence="2">
    <location>
        <begin position="23"/>
        <end position="159"/>
    </location>
</feature>
<feature type="region of interest" description="Disordered" evidence="1">
    <location>
        <begin position="78"/>
        <end position="104"/>
    </location>
</feature>
<dbReference type="InterPro" id="IPR036527">
    <property type="entry name" value="SCP2_sterol-bd_dom_sf"/>
</dbReference>
<feature type="region of interest" description="Disordered" evidence="1">
    <location>
        <begin position="237"/>
        <end position="258"/>
    </location>
</feature>
<keyword evidence="4" id="KW-1185">Reference proteome</keyword>